<feature type="region of interest" description="Disordered" evidence="1">
    <location>
        <begin position="266"/>
        <end position="296"/>
    </location>
</feature>
<accession>A0A5C6A8T6</accession>
<protein>
    <submittedName>
        <fullName evidence="3">PepSY-associated TM helix</fullName>
    </submittedName>
</protein>
<sequence>MSGQAPEAAVERAVSTSSGRSESDRLGWPNYATVWRWHFYAGIFCIPLVLVLSVTGTIYLFRPQIEAWQERDLDRLPRDGQAVTPVTEQVAAALTRIPDSRFAALEMPAADADETTIAATRVLVDSPLGKSRVYVHPDDAKVVCSVVDDERFIRVVRRIHGELLLGKRGSYLVELAASWTIVMVITGMVLWMPRKFRAAGVLYPRWNVRQGKVLWRDLHSVGGFWVSGLILFLVVTGLPWSTFWGDYFKSMRRWTGTDVAAQHWESGHAQHTGAGEGKTPRKTGGAPSWRKPAPDPSSYSIDELPGVVAFAQTLPWLAPVVISPPSDSDSVWTIKSETANRPHRQTIRYDAAAGSVIDHTTFCDQHWVDQLVGQGIALHEGQRFGWANQLIALLATVGLVGLSCTGIILWWRRRDGPGLSPPGLPKKRPAVSRFRAALLLVTVMLLGVYLPLFGVSLIAVLLADILFVSRVPSLATWLGRAT</sequence>
<gene>
    <name evidence="3" type="ORF">Pla52n_55280</name>
</gene>
<reference evidence="3 4" key="1">
    <citation type="submission" date="2019-02" db="EMBL/GenBank/DDBJ databases">
        <title>Deep-cultivation of Planctomycetes and their phenomic and genomic characterization uncovers novel biology.</title>
        <authorList>
            <person name="Wiegand S."/>
            <person name="Jogler M."/>
            <person name="Boedeker C."/>
            <person name="Pinto D."/>
            <person name="Vollmers J."/>
            <person name="Rivas-Marin E."/>
            <person name="Kohn T."/>
            <person name="Peeters S.H."/>
            <person name="Heuer A."/>
            <person name="Rast P."/>
            <person name="Oberbeckmann S."/>
            <person name="Bunk B."/>
            <person name="Jeske O."/>
            <person name="Meyerdierks A."/>
            <person name="Storesund J.E."/>
            <person name="Kallscheuer N."/>
            <person name="Luecker S."/>
            <person name="Lage O.M."/>
            <person name="Pohl T."/>
            <person name="Merkel B.J."/>
            <person name="Hornburger P."/>
            <person name="Mueller R.-W."/>
            <person name="Bruemmer F."/>
            <person name="Labrenz M."/>
            <person name="Spormann A.M."/>
            <person name="Op Den Camp H."/>
            <person name="Overmann J."/>
            <person name="Amann R."/>
            <person name="Jetten M.S.M."/>
            <person name="Mascher T."/>
            <person name="Medema M.H."/>
            <person name="Devos D.P."/>
            <person name="Kaster A.-K."/>
            <person name="Ovreas L."/>
            <person name="Rohde M."/>
            <person name="Galperin M.Y."/>
            <person name="Jogler C."/>
        </authorList>
    </citation>
    <scope>NUCLEOTIDE SEQUENCE [LARGE SCALE GENOMIC DNA]</scope>
    <source>
        <strain evidence="3 4">Pla52n</strain>
    </source>
</reference>
<keyword evidence="4" id="KW-1185">Reference proteome</keyword>
<feature type="region of interest" description="Disordered" evidence="1">
    <location>
        <begin position="1"/>
        <end position="24"/>
    </location>
</feature>
<feature type="transmembrane region" description="Helical" evidence="2">
    <location>
        <begin position="37"/>
        <end position="61"/>
    </location>
</feature>
<dbReference type="PANTHER" id="PTHR34219">
    <property type="entry name" value="IRON-REGULATED INNER MEMBRANE PROTEIN-RELATED"/>
    <property type="match status" value="1"/>
</dbReference>
<dbReference type="OrthoDB" id="111691at2"/>
<dbReference type="Pfam" id="PF03929">
    <property type="entry name" value="PepSY_TM"/>
    <property type="match status" value="1"/>
</dbReference>
<dbReference type="InterPro" id="IPR005625">
    <property type="entry name" value="PepSY-ass_TM"/>
</dbReference>
<dbReference type="RefSeq" id="WP_146522513.1">
    <property type="nucleotide sequence ID" value="NZ_CP151726.1"/>
</dbReference>
<proteinExistence type="predicted"/>
<dbReference type="PANTHER" id="PTHR34219:SF1">
    <property type="entry name" value="PEPSY DOMAIN-CONTAINING PROTEIN"/>
    <property type="match status" value="1"/>
</dbReference>
<dbReference type="AlphaFoldDB" id="A0A5C6A8T6"/>
<feature type="transmembrane region" description="Helical" evidence="2">
    <location>
        <begin position="171"/>
        <end position="192"/>
    </location>
</feature>
<evidence type="ECO:0000256" key="1">
    <source>
        <dbReference type="SAM" id="MobiDB-lite"/>
    </source>
</evidence>
<keyword evidence="2" id="KW-1133">Transmembrane helix</keyword>
<feature type="transmembrane region" description="Helical" evidence="2">
    <location>
        <begin position="436"/>
        <end position="463"/>
    </location>
</feature>
<dbReference type="EMBL" id="SJPN01000007">
    <property type="protein sequence ID" value="TWT94703.1"/>
    <property type="molecule type" value="Genomic_DNA"/>
</dbReference>
<name>A0A5C6A8T6_9BACT</name>
<evidence type="ECO:0000313" key="4">
    <source>
        <dbReference type="Proteomes" id="UP000320176"/>
    </source>
</evidence>
<comment type="caution">
    <text evidence="3">The sequence shown here is derived from an EMBL/GenBank/DDBJ whole genome shotgun (WGS) entry which is preliminary data.</text>
</comment>
<keyword evidence="2" id="KW-0472">Membrane</keyword>
<feature type="transmembrane region" description="Helical" evidence="2">
    <location>
        <begin position="224"/>
        <end position="244"/>
    </location>
</feature>
<evidence type="ECO:0000313" key="3">
    <source>
        <dbReference type="EMBL" id="TWT94703.1"/>
    </source>
</evidence>
<keyword evidence="2" id="KW-0812">Transmembrane</keyword>
<evidence type="ECO:0000256" key="2">
    <source>
        <dbReference type="SAM" id="Phobius"/>
    </source>
</evidence>
<organism evidence="3 4">
    <name type="scientific">Stieleria varia</name>
    <dbReference type="NCBI Taxonomy" id="2528005"/>
    <lineage>
        <taxon>Bacteria</taxon>
        <taxon>Pseudomonadati</taxon>
        <taxon>Planctomycetota</taxon>
        <taxon>Planctomycetia</taxon>
        <taxon>Pirellulales</taxon>
        <taxon>Pirellulaceae</taxon>
        <taxon>Stieleria</taxon>
    </lineage>
</organism>
<feature type="transmembrane region" description="Helical" evidence="2">
    <location>
        <begin position="390"/>
        <end position="411"/>
    </location>
</feature>
<dbReference type="Proteomes" id="UP000320176">
    <property type="component" value="Unassembled WGS sequence"/>
</dbReference>